<accession>A0A819V1P7</accession>
<gene>
    <name evidence="1" type="ORF">OTI717_LOCUS33674</name>
</gene>
<comment type="caution">
    <text evidence="1">The sequence shown here is derived from an EMBL/GenBank/DDBJ whole genome shotgun (WGS) entry which is preliminary data.</text>
</comment>
<name>A0A819V1P7_9BILA</name>
<evidence type="ECO:0000313" key="1">
    <source>
        <dbReference type="EMBL" id="CAF4091032.1"/>
    </source>
</evidence>
<protein>
    <submittedName>
        <fullName evidence="1">Uncharacterized protein</fullName>
    </submittedName>
</protein>
<proteinExistence type="predicted"/>
<evidence type="ECO:0000313" key="2">
    <source>
        <dbReference type="Proteomes" id="UP000663823"/>
    </source>
</evidence>
<dbReference type="Proteomes" id="UP000663823">
    <property type="component" value="Unassembled WGS sequence"/>
</dbReference>
<reference evidence="1" key="1">
    <citation type="submission" date="2021-02" db="EMBL/GenBank/DDBJ databases">
        <authorList>
            <person name="Nowell W R."/>
        </authorList>
    </citation>
    <scope>NUCLEOTIDE SEQUENCE</scope>
</reference>
<dbReference type="AlphaFoldDB" id="A0A819V1P7"/>
<sequence>MPEANFKILSYQLPDLQIDGLNTTIINCQTVDQLKTLLKKYRQSILIIVCCSNHLIEIDQLLINYKIDTLYVLNNQEDQDIREWLTGLIIGNIIEINNRKQLMRNLSTKIMLCYYNQGLEHRRNSDIGLANLCFIDSLNALNYSAQFI</sequence>
<dbReference type="EMBL" id="CAJOAX010011303">
    <property type="protein sequence ID" value="CAF4091032.1"/>
    <property type="molecule type" value="Genomic_DNA"/>
</dbReference>
<organism evidence="1 2">
    <name type="scientific">Rotaria sordida</name>
    <dbReference type="NCBI Taxonomy" id="392033"/>
    <lineage>
        <taxon>Eukaryota</taxon>
        <taxon>Metazoa</taxon>
        <taxon>Spiralia</taxon>
        <taxon>Gnathifera</taxon>
        <taxon>Rotifera</taxon>
        <taxon>Eurotatoria</taxon>
        <taxon>Bdelloidea</taxon>
        <taxon>Philodinida</taxon>
        <taxon>Philodinidae</taxon>
        <taxon>Rotaria</taxon>
    </lineage>
</organism>